<evidence type="ECO:0000313" key="2">
    <source>
        <dbReference type="Proteomes" id="UP001497516"/>
    </source>
</evidence>
<evidence type="ECO:0008006" key="3">
    <source>
        <dbReference type="Google" id="ProtNLM"/>
    </source>
</evidence>
<dbReference type="AlphaFoldDB" id="A0AAV2F617"/>
<proteinExistence type="predicted"/>
<organism evidence="1 2">
    <name type="scientific">Linum trigynum</name>
    <dbReference type="NCBI Taxonomy" id="586398"/>
    <lineage>
        <taxon>Eukaryota</taxon>
        <taxon>Viridiplantae</taxon>
        <taxon>Streptophyta</taxon>
        <taxon>Embryophyta</taxon>
        <taxon>Tracheophyta</taxon>
        <taxon>Spermatophyta</taxon>
        <taxon>Magnoliopsida</taxon>
        <taxon>eudicotyledons</taxon>
        <taxon>Gunneridae</taxon>
        <taxon>Pentapetalae</taxon>
        <taxon>rosids</taxon>
        <taxon>fabids</taxon>
        <taxon>Malpighiales</taxon>
        <taxon>Linaceae</taxon>
        <taxon>Linum</taxon>
    </lineage>
</organism>
<gene>
    <name evidence="1" type="ORF">LTRI10_LOCUS33528</name>
</gene>
<name>A0AAV2F617_9ROSI</name>
<keyword evidence="2" id="KW-1185">Reference proteome</keyword>
<evidence type="ECO:0000313" key="1">
    <source>
        <dbReference type="EMBL" id="CAL1392915.1"/>
    </source>
</evidence>
<dbReference type="EMBL" id="OZ034819">
    <property type="protein sequence ID" value="CAL1392915.1"/>
    <property type="molecule type" value="Genomic_DNA"/>
</dbReference>
<dbReference type="Proteomes" id="UP001497516">
    <property type="component" value="Chromosome 6"/>
</dbReference>
<sequence>MQELAQKHQVENGNFNNGSFTELENLMHQKAPGCGVKVEPNIRSRHKKLKRDFMAVHLLRSKSGQGWDESTCTPYLDDDVFEDLLKVHPNIKNLNKKLFPFYNELAEVFGKGGTAAGRCTGGISNGPPSPESVVDLEGFDSPIDLDSQRTTEIMDDLINEGIELQHPAFSPPFDPVGAPATKIQPCRPKNAAASNICAKKKAKKIEINTDEAIVNVSSQLGELKPIIFKAVEALGSIIGDRDGDNSKQAALIKEIGKIGGLTRDQVIDAAMALVDNEPKTRLFYALESEEDRCYFIRSLLR</sequence>
<accession>A0AAV2F617</accession>
<dbReference type="PANTHER" id="PTHR46250:SF15">
    <property type="entry name" value="OS01G0523800 PROTEIN"/>
    <property type="match status" value="1"/>
</dbReference>
<dbReference type="PANTHER" id="PTHR46250">
    <property type="entry name" value="MYB/SANT-LIKE DNA-BINDING DOMAIN PROTEIN-RELATED"/>
    <property type="match status" value="1"/>
</dbReference>
<protein>
    <recommendedName>
        <fullName evidence="3">Myb/SANT-like domain-containing protein</fullName>
    </recommendedName>
</protein>
<reference evidence="1 2" key="1">
    <citation type="submission" date="2024-04" db="EMBL/GenBank/DDBJ databases">
        <authorList>
            <person name="Fracassetti M."/>
        </authorList>
    </citation>
    <scope>NUCLEOTIDE SEQUENCE [LARGE SCALE GENOMIC DNA]</scope>
</reference>